<reference evidence="4" key="1">
    <citation type="submission" date="2021-02" db="EMBL/GenBank/DDBJ databases">
        <authorList>
            <person name="Nowell W R."/>
        </authorList>
    </citation>
    <scope>NUCLEOTIDE SEQUENCE</scope>
</reference>
<dbReference type="Pfam" id="PF03747">
    <property type="entry name" value="ADP_ribosyl_GH"/>
    <property type="match status" value="1"/>
</dbReference>
<dbReference type="EMBL" id="CAJOBC010079058">
    <property type="protein sequence ID" value="CAF4268530.1"/>
    <property type="molecule type" value="Genomic_DNA"/>
</dbReference>
<keyword evidence="1" id="KW-0732">Signal</keyword>
<protein>
    <recommendedName>
        <fullName evidence="2">PARP catalytic domain-containing protein</fullName>
    </recommendedName>
</protein>
<proteinExistence type="predicted"/>
<dbReference type="InterPro" id="IPR005502">
    <property type="entry name" value="Ribosyl_crysJ1"/>
</dbReference>
<keyword evidence="7" id="KW-1185">Reference proteome</keyword>
<evidence type="ECO:0000259" key="2">
    <source>
        <dbReference type="Pfam" id="PF00644"/>
    </source>
</evidence>
<dbReference type="EMBL" id="CAJNOK010014208">
    <property type="protein sequence ID" value="CAF1199812.1"/>
    <property type="molecule type" value="Genomic_DNA"/>
</dbReference>
<evidence type="ECO:0000313" key="3">
    <source>
        <dbReference type="EMBL" id="CAF1199812.1"/>
    </source>
</evidence>
<dbReference type="AlphaFoldDB" id="A0A815JC10"/>
<dbReference type="Proteomes" id="UP000677228">
    <property type="component" value="Unassembled WGS sequence"/>
</dbReference>
<evidence type="ECO:0000313" key="4">
    <source>
        <dbReference type="EMBL" id="CAF1377173.1"/>
    </source>
</evidence>
<dbReference type="GO" id="GO:0003950">
    <property type="term" value="F:NAD+ poly-ADP-ribosyltransferase activity"/>
    <property type="evidence" value="ECO:0007669"/>
    <property type="project" value="InterPro"/>
</dbReference>
<organism evidence="4 7">
    <name type="scientific">Didymodactylos carnosus</name>
    <dbReference type="NCBI Taxonomy" id="1234261"/>
    <lineage>
        <taxon>Eukaryota</taxon>
        <taxon>Metazoa</taxon>
        <taxon>Spiralia</taxon>
        <taxon>Gnathifera</taxon>
        <taxon>Rotifera</taxon>
        <taxon>Eurotatoria</taxon>
        <taxon>Bdelloidea</taxon>
        <taxon>Philodinida</taxon>
        <taxon>Philodinidae</taxon>
        <taxon>Didymodactylos</taxon>
    </lineage>
</organism>
<dbReference type="EMBL" id="CAJOBA010035740">
    <property type="protein sequence ID" value="CAF4009894.1"/>
    <property type="molecule type" value="Genomic_DNA"/>
</dbReference>
<dbReference type="EMBL" id="CAJNOQ010016225">
    <property type="protein sequence ID" value="CAF1377173.1"/>
    <property type="molecule type" value="Genomic_DNA"/>
</dbReference>
<evidence type="ECO:0000313" key="6">
    <source>
        <dbReference type="EMBL" id="CAF4268530.1"/>
    </source>
</evidence>
<feature type="domain" description="PARP catalytic" evidence="2">
    <location>
        <begin position="271"/>
        <end position="388"/>
    </location>
</feature>
<dbReference type="SUPFAM" id="SSF56399">
    <property type="entry name" value="ADP-ribosylation"/>
    <property type="match status" value="1"/>
</dbReference>
<dbReference type="Proteomes" id="UP000681722">
    <property type="component" value="Unassembled WGS sequence"/>
</dbReference>
<dbReference type="OrthoDB" id="410104at2759"/>
<dbReference type="InterPro" id="IPR012317">
    <property type="entry name" value="Poly(ADP-ribose)pol_cat_dom"/>
</dbReference>
<evidence type="ECO:0000313" key="5">
    <source>
        <dbReference type="EMBL" id="CAF4009894.1"/>
    </source>
</evidence>
<evidence type="ECO:0000256" key="1">
    <source>
        <dbReference type="SAM" id="SignalP"/>
    </source>
</evidence>
<dbReference type="Gene3D" id="3.90.228.10">
    <property type="match status" value="1"/>
</dbReference>
<feature type="chain" id="PRO_5035606796" description="PARP catalytic domain-containing protein" evidence="1">
    <location>
        <begin position="26"/>
        <end position="439"/>
    </location>
</feature>
<dbReference type="SUPFAM" id="SSF101478">
    <property type="entry name" value="ADP-ribosylglycohydrolase"/>
    <property type="match status" value="1"/>
</dbReference>
<feature type="signal peptide" evidence="1">
    <location>
        <begin position="1"/>
        <end position="25"/>
    </location>
</feature>
<dbReference type="Gene3D" id="1.10.4080.10">
    <property type="entry name" value="ADP-ribosylation/Crystallin J1"/>
    <property type="match status" value="1"/>
</dbReference>
<accession>A0A815JC10</accession>
<comment type="caution">
    <text evidence="4">The sequence shown here is derived from an EMBL/GenBank/DDBJ whole genome shotgun (WGS) entry which is preliminary data.</text>
</comment>
<dbReference type="InterPro" id="IPR036705">
    <property type="entry name" value="Ribosyl_crysJ1_sf"/>
</dbReference>
<gene>
    <name evidence="4" type="ORF">GPM918_LOCUS32148</name>
    <name evidence="3" type="ORF">OVA965_LOCUS23932</name>
    <name evidence="6" type="ORF">SRO942_LOCUS32812</name>
    <name evidence="5" type="ORF">TMI583_LOCUS24651</name>
</gene>
<sequence length="439" mass="50882">MWTVGSPFKHLLTITLFFYRSPSYAIKCAEENVSILYHASQLHLHACRYYAALIVAALHGYSKEQLLDGEFYNKHLRLGCEPKLHHDIEKVVQGSYKRGNDSSSTDLLVKSLEVALSIFWNDGNSFKVGLEQVMTVQNDNKDEIGVIYSQLAGVVYEDSNIPENWKQNIYGKNFIECVAKWLDYEGQCWFKKRKSFYEMTCGLDPQLPQFTGDFTPLVKILDTNQYNTLSYPLNDKDHAELLKQIYHQWLGQLEDGYVIQKIEFINNPDYYQTFLQEILKVEKRQKQKAFQSDLSKETNPDERRQVLKIFDGLCRQVKHNRTSKFVRMWHGCAREIVPHIISEGFAANSDRDEGWYGNGIYFTSSAQYASVYSGKNGCIVMCYVLVLNPFPIIDMKDGGRFQGRGNYKNYHGHYVNTCPDEFVVFQETYILPQIVVYFG</sequence>
<evidence type="ECO:0000313" key="7">
    <source>
        <dbReference type="Proteomes" id="UP000663829"/>
    </source>
</evidence>
<dbReference type="Proteomes" id="UP000682733">
    <property type="component" value="Unassembled WGS sequence"/>
</dbReference>
<name>A0A815JC10_9BILA</name>
<dbReference type="Proteomes" id="UP000663829">
    <property type="component" value="Unassembled WGS sequence"/>
</dbReference>
<dbReference type="Pfam" id="PF00644">
    <property type="entry name" value="PARP"/>
    <property type="match status" value="1"/>
</dbReference>